<feature type="region of interest" description="Disordered" evidence="1">
    <location>
        <begin position="243"/>
        <end position="262"/>
    </location>
</feature>
<evidence type="ECO:0000313" key="2">
    <source>
        <dbReference type="EMBL" id="KAL0057256.1"/>
    </source>
</evidence>
<evidence type="ECO:0000313" key="3">
    <source>
        <dbReference type="Proteomes" id="UP001437256"/>
    </source>
</evidence>
<organism evidence="2 3">
    <name type="scientific">Marasmius tenuissimus</name>
    <dbReference type="NCBI Taxonomy" id="585030"/>
    <lineage>
        <taxon>Eukaryota</taxon>
        <taxon>Fungi</taxon>
        <taxon>Dikarya</taxon>
        <taxon>Basidiomycota</taxon>
        <taxon>Agaricomycotina</taxon>
        <taxon>Agaricomycetes</taxon>
        <taxon>Agaricomycetidae</taxon>
        <taxon>Agaricales</taxon>
        <taxon>Marasmiineae</taxon>
        <taxon>Marasmiaceae</taxon>
        <taxon>Marasmius</taxon>
    </lineage>
</organism>
<reference evidence="2 3" key="1">
    <citation type="submission" date="2024-05" db="EMBL/GenBank/DDBJ databases">
        <title>A draft genome resource for the thread blight pathogen Marasmius tenuissimus strain MS-2.</title>
        <authorList>
            <person name="Yulfo-Soto G.E."/>
            <person name="Baruah I.K."/>
            <person name="Amoako-Attah I."/>
            <person name="Bukari Y."/>
            <person name="Meinhardt L.W."/>
            <person name="Bailey B.A."/>
            <person name="Cohen S.P."/>
        </authorList>
    </citation>
    <scope>NUCLEOTIDE SEQUENCE [LARGE SCALE GENOMIC DNA]</scope>
    <source>
        <strain evidence="2 3">MS-2</strain>
    </source>
</reference>
<name>A0ABR2Z8T0_9AGAR</name>
<keyword evidence="3" id="KW-1185">Reference proteome</keyword>
<feature type="compositionally biased region" description="Basic and acidic residues" evidence="1">
    <location>
        <begin position="283"/>
        <end position="292"/>
    </location>
</feature>
<evidence type="ECO:0000256" key="1">
    <source>
        <dbReference type="SAM" id="MobiDB-lite"/>
    </source>
</evidence>
<dbReference type="Proteomes" id="UP001437256">
    <property type="component" value="Unassembled WGS sequence"/>
</dbReference>
<dbReference type="EMBL" id="JBBXMP010000610">
    <property type="protein sequence ID" value="KAL0057256.1"/>
    <property type="molecule type" value="Genomic_DNA"/>
</dbReference>
<protein>
    <submittedName>
        <fullName evidence="2">Uncharacterized protein</fullName>
    </submittedName>
</protein>
<comment type="caution">
    <text evidence="2">The sequence shown here is derived from an EMBL/GenBank/DDBJ whole genome shotgun (WGS) entry which is preliminary data.</text>
</comment>
<gene>
    <name evidence="2" type="ORF">AAF712_016108</name>
</gene>
<accession>A0ABR2Z8T0</accession>
<proteinExistence type="predicted"/>
<sequence length="330" mass="35926">MTRADLSLSSFESHVDLGSPASHDLSTGTPDLEHSAIIQQTQLEDPGPSISRCDGNIDVSLVHVECKPAISDYSPKKHQETGAGEGGKEHRCIHVERDLRRNDDINIGQTIERTSTVNYQQSDSLFYDSISTSFVTDTPTPALSSSNSQNITSHGIPRHVVAATFDDPVSEWHASTLNPEIVIFDSNLGSSVMNDRDLAYSDPAGYVVATTAPITSAMDDTNSAYADPSIYIVPATTSDPCCSETVSSPSMRPYGLHTTNLDRHPVDMSQRIDNAVNHQPSRLSEKDEELSHFRPSHLSSQTSRSTEDDKEAVTSTEPTQIIRIDTLGQS</sequence>
<feature type="region of interest" description="Disordered" evidence="1">
    <location>
        <begin position="280"/>
        <end position="330"/>
    </location>
</feature>